<dbReference type="PANTHER" id="PTHR14002:SF38">
    <property type="entry name" value="CUB AND ZONA PELLUCIDA-LIKE DOMAIN-CONTAINING PROTEIN 1"/>
    <property type="match status" value="1"/>
</dbReference>
<evidence type="ECO:0000313" key="5">
    <source>
        <dbReference type="EMBL" id="KAF5904245.1"/>
    </source>
</evidence>
<dbReference type="InterPro" id="IPR001507">
    <property type="entry name" value="ZP_dom"/>
</dbReference>
<feature type="non-terminal residue" evidence="5">
    <location>
        <position position="317"/>
    </location>
</feature>
<dbReference type="Pfam" id="PF00100">
    <property type="entry name" value="Zona_pellucida"/>
    <property type="match status" value="1"/>
</dbReference>
<keyword evidence="6" id="KW-1185">Reference proteome</keyword>
<evidence type="ECO:0000313" key="6">
    <source>
        <dbReference type="Proteomes" id="UP000727407"/>
    </source>
</evidence>
<dbReference type="InterPro" id="IPR048290">
    <property type="entry name" value="ZP_chr"/>
</dbReference>
<dbReference type="FunFam" id="2.60.40.4100:FF:000005">
    <property type="entry name" value="Deleted in malignant brain tumors 1"/>
    <property type="match status" value="1"/>
</dbReference>
<dbReference type="PROSITE" id="PS51034">
    <property type="entry name" value="ZP_2"/>
    <property type="match status" value="1"/>
</dbReference>
<dbReference type="InterPro" id="IPR055356">
    <property type="entry name" value="ZP-N"/>
</dbReference>
<proteinExistence type="predicted"/>
<keyword evidence="2" id="KW-1015">Disulfide bond</keyword>
<evidence type="ECO:0000256" key="2">
    <source>
        <dbReference type="ARBA" id="ARBA00023157"/>
    </source>
</evidence>
<feature type="non-terminal residue" evidence="5">
    <location>
        <position position="1"/>
    </location>
</feature>
<dbReference type="Gene3D" id="2.60.40.3210">
    <property type="entry name" value="Zona pellucida, ZP-N domain"/>
    <property type="match status" value="1"/>
</dbReference>
<name>A0A8J4XFB2_CLAMG</name>
<dbReference type="Gene3D" id="2.60.120.290">
    <property type="entry name" value="Spermadhesin, CUB domain"/>
    <property type="match status" value="1"/>
</dbReference>
<dbReference type="Gene3D" id="2.60.40.4100">
    <property type="entry name" value="Zona pellucida, ZP-C domain"/>
    <property type="match status" value="1"/>
</dbReference>
<evidence type="ECO:0000256" key="1">
    <source>
        <dbReference type="ARBA" id="ARBA00022729"/>
    </source>
</evidence>
<evidence type="ECO:0000259" key="4">
    <source>
        <dbReference type="PROSITE" id="PS51034"/>
    </source>
</evidence>
<dbReference type="Proteomes" id="UP000727407">
    <property type="component" value="Unassembled WGS sequence"/>
</dbReference>
<gene>
    <name evidence="5" type="ORF">DAT39_006059</name>
</gene>
<dbReference type="InterPro" id="IPR055355">
    <property type="entry name" value="ZP-C"/>
</dbReference>
<dbReference type="InterPro" id="IPR042235">
    <property type="entry name" value="ZP-C_dom"/>
</dbReference>
<reference evidence="5" key="1">
    <citation type="submission" date="2020-07" db="EMBL/GenBank/DDBJ databases">
        <title>Clarias magur genome sequencing, assembly and annotation.</title>
        <authorList>
            <person name="Kushwaha B."/>
            <person name="Kumar R."/>
            <person name="Das P."/>
            <person name="Joshi C.G."/>
            <person name="Kumar D."/>
            <person name="Nagpure N.S."/>
            <person name="Pandey M."/>
            <person name="Agarwal S."/>
            <person name="Srivastava S."/>
            <person name="Singh M."/>
            <person name="Sahoo L."/>
            <person name="Jayasankar P."/>
            <person name="Meher P.K."/>
            <person name="Koringa P.G."/>
            <person name="Iquebal M.A."/>
            <person name="Das S.P."/>
            <person name="Bit A."/>
            <person name="Patnaik S."/>
            <person name="Patel N."/>
            <person name="Shah T.M."/>
            <person name="Hinsu A."/>
            <person name="Jena J.K."/>
        </authorList>
    </citation>
    <scope>NUCLEOTIDE SEQUENCE</scope>
    <source>
        <strain evidence="5">CIFAMagur01</strain>
        <tissue evidence="5">Testis</tissue>
    </source>
</reference>
<dbReference type="PANTHER" id="PTHR14002">
    <property type="entry name" value="ENDOGLIN/TGF-BETA RECEPTOR TYPE III"/>
    <property type="match status" value="1"/>
</dbReference>
<dbReference type="SUPFAM" id="SSF49854">
    <property type="entry name" value="Spermadhesin, CUB domain"/>
    <property type="match status" value="1"/>
</dbReference>
<comment type="caution">
    <text evidence="5">The sequence shown here is derived from an EMBL/GenBank/DDBJ whole genome shotgun (WGS) entry which is preliminary data.</text>
</comment>
<keyword evidence="1" id="KW-0732">Signal</keyword>
<dbReference type="InterPro" id="IPR035914">
    <property type="entry name" value="Sperma_CUB_dom_sf"/>
</dbReference>
<accession>A0A8J4XFB2</accession>
<protein>
    <submittedName>
        <fullName evidence="5">Deleted in malignant brain tumors 1 protein-like</fullName>
    </submittedName>
</protein>
<feature type="domain" description="ZP" evidence="4">
    <location>
        <begin position="50"/>
        <end position="295"/>
    </location>
</feature>
<keyword evidence="3" id="KW-0325">Glycoprotein</keyword>
<organism evidence="5 6">
    <name type="scientific">Clarias magur</name>
    <name type="common">Asian catfish</name>
    <name type="synonym">Macropteronotus magur</name>
    <dbReference type="NCBI Taxonomy" id="1594786"/>
    <lineage>
        <taxon>Eukaryota</taxon>
        <taxon>Metazoa</taxon>
        <taxon>Chordata</taxon>
        <taxon>Craniata</taxon>
        <taxon>Vertebrata</taxon>
        <taxon>Euteleostomi</taxon>
        <taxon>Actinopterygii</taxon>
        <taxon>Neopterygii</taxon>
        <taxon>Teleostei</taxon>
        <taxon>Ostariophysi</taxon>
        <taxon>Siluriformes</taxon>
        <taxon>Clariidae</taxon>
        <taxon>Clarias</taxon>
    </lineage>
</organism>
<dbReference type="EMBL" id="QNUK01000061">
    <property type="protein sequence ID" value="KAF5904245.1"/>
    <property type="molecule type" value="Genomic_DNA"/>
</dbReference>
<dbReference type="PRINTS" id="PR00023">
    <property type="entry name" value="ZPELLUCIDA"/>
</dbReference>
<dbReference type="SMART" id="SM00241">
    <property type="entry name" value="ZP"/>
    <property type="match status" value="1"/>
</dbReference>
<evidence type="ECO:0000256" key="3">
    <source>
        <dbReference type="ARBA" id="ARBA00023180"/>
    </source>
</evidence>
<sequence length="317" mass="36294">QLCHSNTSHMDFQSSSSHMTVLFRSDSSGVGRGFKAHFSSSLSQNTGRVGCSSDSMNIVILKSYLDSLGFNWQDLHLDDYRCRASADYNYVKFNFPLNSCSTVRKIQNGRIIYSNNVRGDQSVSGEIIRYATTFLWAVSCVMERDSSVRTRYEAELSTNASISGTGRFNTTMAFYPSSSFSYPITQFPYQVDLNQQLFVQVQLTKVEPSIHLFIDTCVASPNHDFSIRTYDLIRNGCQRDSTVTIYRNGDRYYAQFGFRAFMFLRTHNQVFLRCDVIICADNDYNSRCRQGCRYRRKRSLTSDHHVEVVTIGPIKLK</sequence>
<dbReference type="OrthoDB" id="10063988at2759"/>
<dbReference type="Pfam" id="PF23344">
    <property type="entry name" value="ZP-N"/>
    <property type="match status" value="1"/>
</dbReference>
<dbReference type="AlphaFoldDB" id="A0A8J4XFB2"/>